<dbReference type="Proteomes" id="UP001193081">
    <property type="component" value="Unassembled WGS sequence"/>
</dbReference>
<dbReference type="PANTHER" id="PTHR35586:SF1">
    <property type="entry name" value="SLL1691 PROTEIN"/>
    <property type="match status" value="1"/>
</dbReference>
<sequence>QIFVRERRPVISLAVLSDDQPGWHPRSFGYAEAGCVIRLDFPTVKLLELDLAMLETSRNPIAMVILIHRDAQATRGQPEERLRRKLARFRAFFRNGYSAADMRRLYRVLDQLLRLNPSMHATVRATMRLIEQEETQMDTFVTSIEELAFAEGVEKGVEKGIEKGIEQGRHQTLQEVVLRLLPRRCGPLPEPVHHHVLALSPEHLLDLSETLLDFTSLDDLQAWLDHTCPSG</sequence>
<feature type="domain" description="DUF4351" evidence="1">
    <location>
        <begin position="166"/>
        <end position="224"/>
    </location>
</feature>
<proteinExistence type="predicted"/>
<keyword evidence="3" id="KW-1185">Reference proteome</keyword>
<evidence type="ECO:0000259" key="1">
    <source>
        <dbReference type="Pfam" id="PF14261"/>
    </source>
</evidence>
<name>A0ABS4DDH1_9CHLR</name>
<gene>
    <name evidence="2" type="ORF">EYB53_017415</name>
</gene>
<reference evidence="2 3" key="1">
    <citation type="submission" date="2021-03" db="EMBL/GenBank/DDBJ databases">
        <authorList>
            <person name="Grouzdev D.S."/>
        </authorList>
    </citation>
    <scope>NUCLEOTIDE SEQUENCE [LARGE SCALE GENOMIC DNA]</scope>
    <source>
        <strain evidence="2 3">M50-1</strain>
    </source>
</reference>
<evidence type="ECO:0000313" key="3">
    <source>
        <dbReference type="Proteomes" id="UP001193081"/>
    </source>
</evidence>
<feature type="non-terminal residue" evidence="2">
    <location>
        <position position="1"/>
    </location>
</feature>
<dbReference type="Pfam" id="PF14261">
    <property type="entry name" value="DUF4351"/>
    <property type="match status" value="1"/>
</dbReference>
<dbReference type="InterPro" id="IPR025587">
    <property type="entry name" value="DUF4351"/>
</dbReference>
<dbReference type="EMBL" id="SIJK02000035">
    <property type="protein sequence ID" value="MBP1467495.1"/>
    <property type="molecule type" value="Genomic_DNA"/>
</dbReference>
<comment type="caution">
    <text evidence="2">The sequence shown here is derived from an EMBL/GenBank/DDBJ whole genome shotgun (WGS) entry which is preliminary data.</text>
</comment>
<organism evidence="2 3">
    <name type="scientific">Candidatus Chloroploca mongolica</name>
    <dbReference type="NCBI Taxonomy" id="2528176"/>
    <lineage>
        <taxon>Bacteria</taxon>
        <taxon>Bacillati</taxon>
        <taxon>Chloroflexota</taxon>
        <taxon>Chloroflexia</taxon>
        <taxon>Chloroflexales</taxon>
        <taxon>Chloroflexineae</taxon>
        <taxon>Oscillochloridaceae</taxon>
        <taxon>Candidatus Chloroploca</taxon>
    </lineage>
</organism>
<evidence type="ECO:0000313" key="2">
    <source>
        <dbReference type="EMBL" id="MBP1467495.1"/>
    </source>
</evidence>
<dbReference type="PANTHER" id="PTHR35586">
    <property type="entry name" value="SLL1691 PROTEIN"/>
    <property type="match status" value="1"/>
</dbReference>
<dbReference type="RefSeq" id="WP_135479690.1">
    <property type="nucleotide sequence ID" value="NZ_SIJK02000035.1"/>
</dbReference>
<accession>A0ABS4DDH1</accession>
<protein>
    <submittedName>
        <fullName evidence="2">DUF4351 domain-containing protein</fullName>
    </submittedName>
</protein>